<evidence type="ECO:0000313" key="3">
    <source>
        <dbReference type="Proteomes" id="UP000039865"/>
    </source>
</evidence>
<feature type="transmembrane region" description="Helical" evidence="1">
    <location>
        <begin position="677"/>
        <end position="699"/>
    </location>
</feature>
<name>A0A077ZZY1_STYLE</name>
<reference evidence="2 3" key="1">
    <citation type="submission" date="2014-06" db="EMBL/GenBank/DDBJ databases">
        <authorList>
            <person name="Swart Estienne"/>
        </authorList>
    </citation>
    <scope>NUCLEOTIDE SEQUENCE [LARGE SCALE GENOMIC DNA]</scope>
    <source>
        <strain evidence="2 3">130c</strain>
    </source>
</reference>
<feature type="transmembrane region" description="Helical" evidence="1">
    <location>
        <begin position="546"/>
        <end position="563"/>
    </location>
</feature>
<dbReference type="EMBL" id="CCKQ01004340">
    <property type="protein sequence ID" value="CDW75491.1"/>
    <property type="molecule type" value="Genomic_DNA"/>
</dbReference>
<keyword evidence="1" id="KW-0472">Membrane</keyword>
<feature type="transmembrane region" description="Helical" evidence="1">
    <location>
        <begin position="509"/>
        <end position="525"/>
    </location>
</feature>
<sequence length="1145" mass="135112">MKNKFDNIRNHESLFTFKGQYSSLEIPTERKNLNNHSKLSDKIQIVDFVNMDDEQYDDVTNYRNSEGLQLLIRAVHQNSQKFKSVLQRVYQKMDIRQTSLLYALIISLRRKAFLQSLNQLEIKDGYLIKIQDTESFGEIAKHAAKMYFYLHIKYEDIYDLLQIQNFEMIKLMLKYKVIVEYHKQQLHRRNFDFAKRKSFSLVQIPVGIPDQTKNEKFEKIFKTSDIIENILTIFIQHNYNHSALQDRILSVIKNLQDQLDYQRIIRVCWDNKLKNLLDFVIDQPFIEETIKKDFTIESINYYLQINQLDQCAIIIKDFRQYLKGKESQALDYIIYSFKTPSFMEFKIFLISQLFDYLKYRQVDQIMNEIEANLDDQTSIALFSQNLNPIKIGMSLIDLMFRIQNKFKIATFRTDKINGLLEEQIQKIIKDIQNSDELKYLLKQKDLLGNDSLYYMSLHNVYSILDTKSTDRIIQDFWKILDGDHSHISKQEYEEIGVKYRYYMFQAGEYIYTAMIVSILMLSYPIRMFQTWLFARFLNRKYVMLKAINLIEIGYTICALLWLYKYAETTGFIDDPHEFDRGFDKNTLFVHNQIEEINFGTFRFDILISVQTGFMWLKVMLLLKLTRSFGPLLKIIERMIQDFMYFTVIWGINLAFFTFMGMLLFTEIPLFQRSLYGKIYQIFFLIVNLILLINLMIAILSTTFSDLHNLQLALYYDEIIEAIPQYKYDKVYGSLICGTPPVNIIMLPFTVVYLLFKDIDKLTKINSMLVKIAYAPNIFVLTPIFMIGNIFFIPFGYLCGTFALIRQLCRDRSKALSKALLEIVLFIIFAPIVLIASQLTDIFVFLKHLFSRRNEKLSHFQKPCISKSVVQKIYLMAQDMVKKNKDFLSQVQLVKELRDTLGIENDIMHLIYGDSLAKQEENERIRETETIKINPIKSKDESLIDLKIFNTIKCVIKNCTNENGLTNVKLLHTLLQEVQQKINIQKKQHPFILNLKKTLRLSPSKLNKSTSNIQGDNSKIKMKRRNQNQFISFQKKLMVEFSFSNPNRVIQSLKDVQNEMALKNQKILNDLTRTTELILKFQRSKSQSTTLTNIKNSYHRNYGNQETVLGVQEEDFIIPQIKINNQTEESHVINVLLISIVEELMG</sequence>
<feature type="transmembrane region" description="Helical" evidence="1">
    <location>
        <begin position="818"/>
        <end position="845"/>
    </location>
</feature>
<dbReference type="AlphaFoldDB" id="A0A077ZZY1"/>
<dbReference type="OMA" id="NIRNHES"/>
<feature type="transmembrane region" description="Helical" evidence="1">
    <location>
        <begin position="775"/>
        <end position="797"/>
    </location>
</feature>
<feature type="transmembrane region" description="Helical" evidence="1">
    <location>
        <begin position="730"/>
        <end position="755"/>
    </location>
</feature>
<keyword evidence="1" id="KW-1133">Transmembrane helix</keyword>
<keyword evidence="1" id="KW-0812">Transmembrane</keyword>
<protein>
    <submittedName>
        <fullName evidence="2">Uncharacterized protein</fullName>
    </submittedName>
</protein>
<dbReference type="InParanoid" id="A0A077ZZY1"/>
<evidence type="ECO:0000313" key="2">
    <source>
        <dbReference type="EMBL" id="CDW75491.1"/>
    </source>
</evidence>
<proteinExistence type="predicted"/>
<accession>A0A077ZZY1</accession>
<feature type="transmembrane region" description="Helical" evidence="1">
    <location>
        <begin position="605"/>
        <end position="622"/>
    </location>
</feature>
<dbReference type="Proteomes" id="UP000039865">
    <property type="component" value="Unassembled WGS sequence"/>
</dbReference>
<feature type="transmembrane region" description="Helical" evidence="1">
    <location>
        <begin position="642"/>
        <end position="665"/>
    </location>
</feature>
<keyword evidence="3" id="KW-1185">Reference proteome</keyword>
<organism evidence="2 3">
    <name type="scientific">Stylonychia lemnae</name>
    <name type="common">Ciliate</name>
    <dbReference type="NCBI Taxonomy" id="5949"/>
    <lineage>
        <taxon>Eukaryota</taxon>
        <taxon>Sar</taxon>
        <taxon>Alveolata</taxon>
        <taxon>Ciliophora</taxon>
        <taxon>Intramacronucleata</taxon>
        <taxon>Spirotrichea</taxon>
        <taxon>Stichotrichia</taxon>
        <taxon>Sporadotrichida</taxon>
        <taxon>Oxytrichidae</taxon>
        <taxon>Stylonychinae</taxon>
        <taxon>Stylonychia</taxon>
    </lineage>
</organism>
<gene>
    <name evidence="2" type="primary">Contig6505.g6961</name>
    <name evidence="2" type="ORF">STYLEM_4481</name>
</gene>
<evidence type="ECO:0000256" key="1">
    <source>
        <dbReference type="SAM" id="Phobius"/>
    </source>
</evidence>